<organism evidence="1 2">
    <name type="scientific">Coemansia aciculifera</name>
    <dbReference type="NCBI Taxonomy" id="417176"/>
    <lineage>
        <taxon>Eukaryota</taxon>
        <taxon>Fungi</taxon>
        <taxon>Fungi incertae sedis</taxon>
        <taxon>Zoopagomycota</taxon>
        <taxon>Kickxellomycotina</taxon>
        <taxon>Kickxellomycetes</taxon>
        <taxon>Kickxellales</taxon>
        <taxon>Kickxellaceae</taxon>
        <taxon>Coemansia</taxon>
    </lineage>
</organism>
<gene>
    <name evidence="1" type="ORF">IWW38_001437</name>
</gene>
<keyword evidence="2" id="KW-1185">Reference proteome</keyword>
<reference evidence="1" key="1">
    <citation type="submission" date="2022-07" db="EMBL/GenBank/DDBJ databases">
        <title>Phylogenomic reconstructions and comparative analyses of Kickxellomycotina fungi.</title>
        <authorList>
            <person name="Reynolds N.K."/>
            <person name="Stajich J.E."/>
            <person name="Barry K."/>
            <person name="Grigoriev I.V."/>
            <person name="Crous P."/>
            <person name="Smith M.E."/>
        </authorList>
    </citation>
    <scope>NUCLEOTIDE SEQUENCE</scope>
    <source>
        <strain evidence="1">CBS 190363</strain>
    </source>
</reference>
<dbReference type="EMBL" id="JANBVB010000070">
    <property type="protein sequence ID" value="KAJ2898250.1"/>
    <property type="molecule type" value="Genomic_DNA"/>
</dbReference>
<sequence>MEYREARSKKLSFKGESTSSKRSADSGATKRKAKKKRHRDTEGAATGWGFIESLDDLEGPIALYHKDEQLAFVLAMPSREESLARAESSEQTLLLHALSNESLADCVPSSVEQVFSVRRSVPTAGPADAEAAMYSLKSFTGTYLAADRHGRVSCASAAIGALEMWTPVLLPDRGDGAVAFMIRPPGATTDQFLSAADTNNPATERERSEATRSSSPVHVHSHATAIGYSQVFFAKCQAELRSKRRQAASAAQDIATLSGNIAADEATQSKHFQSFQSERLRTLAKGNVSDLDSAKQAGKYSESLLDRREKTKSDRYCK</sequence>
<name>A0ACC1M6Q2_9FUNG</name>
<comment type="caution">
    <text evidence="1">The sequence shown here is derived from an EMBL/GenBank/DDBJ whole genome shotgun (WGS) entry which is preliminary data.</text>
</comment>
<evidence type="ECO:0000313" key="2">
    <source>
        <dbReference type="Proteomes" id="UP001139981"/>
    </source>
</evidence>
<accession>A0ACC1M6Q2</accession>
<proteinExistence type="predicted"/>
<dbReference type="Proteomes" id="UP001139981">
    <property type="component" value="Unassembled WGS sequence"/>
</dbReference>
<protein>
    <submittedName>
        <fullName evidence="1">Uncharacterized protein</fullName>
    </submittedName>
</protein>
<evidence type="ECO:0000313" key="1">
    <source>
        <dbReference type="EMBL" id="KAJ2898250.1"/>
    </source>
</evidence>